<feature type="region of interest" description="Disordered" evidence="3">
    <location>
        <begin position="1055"/>
        <end position="1086"/>
    </location>
</feature>
<feature type="region of interest" description="Disordered" evidence="3">
    <location>
        <begin position="1183"/>
        <end position="1239"/>
    </location>
</feature>
<keyword evidence="6" id="KW-1185">Reference proteome</keyword>
<feature type="compositionally biased region" description="Basic and acidic residues" evidence="3">
    <location>
        <begin position="1183"/>
        <end position="1207"/>
    </location>
</feature>
<organism evidence="5 6">
    <name type="scientific">Deinococcus rhizophilus</name>
    <dbReference type="NCBI Taxonomy" id="3049544"/>
    <lineage>
        <taxon>Bacteria</taxon>
        <taxon>Thermotogati</taxon>
        <taxon>Deinococcota</taxon>
        <taxon>Deinococci</taxon>
        <taxon>Deinococcales</taxon>
        <taxon>Deinococcaceae</taxon>
        <taxon>Deinococcus</taxon>
    </lineage>
</organism>
<evidence type="ECO:0000313" key="6">
    <source>
        <dbReference type="Proteomes" id="UP001302059"/>
    </source>
</evidence>
<dbReference type="PANTHER" id="PTHR37813">
    <property type="entry name" value="FELS-2 PROPHAGE PROTEIN"/>
    <property type="match status" value="1"/>
</dbReference>
<dbReference type="PANTHER" id="PTHR37813:SF1">
    <property type="entry name" value="FELS-2 PROPHAGE PROTEIN"/>
    <property type="match status" value="1"/>
</dbReference>
<name>A0ABT7JDA4_9DEIO</name>
<dbReference type="Proteomes" id="UP001302059">
    <property type="component" value="Unassembled WGS sequence"/>
</dbReference>
<feature type="compositionally biased region" description="Basic and acidic residues" evidence="3">
    <location>
        <begin position="1215"/>
        <end position="1239"/>
    </location>
</feature>
<evidence type="ECO:0000256" key="3">
    <source>
        <dbReference type="SAM" id="MobiDB-lite"/>
    </source>
</evidence>
<feature type="compositionally biased region" description="Polar residues" evidence="3">
    <location>
        <begin position="912"/>
        <end position="924"/>
    </location>
</feature>
<dbReference type="EMBL" id="JASNGB010000001">
    <property type="protein sequence ID" value="MDL2342557.1"/>
    <property type="molecule type" value="Genomic_DNA"/>
</dbReference>
<feature type="compositionally biased region" description="Basic and acidic residues" evidence="3">
    <location>
        <begin position="1065"/>
        <end position="1086"/>
    </location>
</feature>
<feature type="domain" description="Phage tail tape measure protein" evidence="4">
    <location>
        <begin position="320"/>
        <end position="520"/>
    </location>
</feature>
<gene>
    <name evidence="5" type="ORF">QOL99_00140</name>
</gene>
<comment type="caution">
    <text evidence="5">The sequence shown here is derived from an EMBL/GenBank/DDBJ whole genome shotgun (WGS) entry which is preliminary data.</text>
</comment>
<dbReference type="NCBIfam" id="TIGR01760">
    <property type="entry name" value="tape_meas_TP901"/>
    <property type="match status" value="1"/>
</dbReference>
<dbReference type="InterPro" id="IPR010090">
    <property type="entry name" value="Phage_tape_meas"/>
</dbReference>
<accession>A0ABT7JDA4</accession>
<reference evidence="5 6" key="1">
    <citation type="submission" date="2023-05" db="EMBL/GenBank/DDBJ databases">
        <authorList>
            <person name="Gao F."/>
        </authorList>
    </citation>
    <scope>NUCLEOTIDE SEQUENCE [LARGE SCALE GENOMIC DNA]</scope>
    <source>
        <strain evidence="5 6">MIMF12</strain>
    </source>
</reference>
<evidence type="ECO:0000313" key="5">
    <source>
        <dbReference type="EMBL" id="MDL2342557.1"/>
    </source>
</evidence>
<protein>
    <submittedName>
        <fullName evidence="5">Phage tail tape measure protein</fullName>
    </submittedName>
</protein>
<evidence type="ECO:0000256" key="2">
    <source>
        <dbReference type="SAM" id="Coils"/>
    </source>
</evidence>
<evidence type="ECO:0000256" key="1">
    <source>
        <dbReference type="ARBA" id="ARBA00022612"/>
    </source>
</evidence>
<dbReference type="Gene3D" id="3.90.1720.10">
    <property type="entry name" value="endopeptidase domain like (from Nostoc punctiforme)"/>
    <property type="match status" value="1"/>
</dbReference>
<feature type="region of interest" description="Disordered" evidence="3">
    <location>
        <begin position="904"/>
        <end position="927"/>
    </location>
</feature>
<dbReference type="Pfam" id="PF10145">
    <property type="entry name" value="PhageMin_Tail"/>
    <property type="match status" value="1"/>
</dbReference>
<proteinExistence type="predicted"/>
<feature type="region of interest" description="Disordered" evidence="3">
    <location>
        <begin position="2336"/>
        <end position="2356"/>
    </location>
</feature>
<sequence length="2473" mass="263525">MTQDSRKLELHLVGKTSGEENLKLMADQLGNIRTLMRDLKKESQGTDLLKGVAASARENARVMKAQSDAAVAAARQQAAEARSQKAASDALTASLRAQGAQATLTARMGAQAERDAQQTVRAAMRERQNLIDQVRLAHARARAEYDKQAGVGADMQAKARAAQVYRQAVKELEEGMAALGRRTDLTTKELTQLAQMQQRLARERNTLAGGVNPLGLSGNVSNALQANMPRLLTGLQNGAAAMSPSLGAAAAQATALTTAVNGAAAASGFLGAATAGAAVGVGVLATATVNAGRTAMNFEAIMDAAKVSVGANAEEFARLNDAALNMGKGLGFSATQAAAGIEELGSSGVSAAQVLDGALIASMTLARATTGDLAQAAQVSAGAMNAFKLEAAQLPSVADTISAAVNNTTLRMDNLKDGIAAGGAVAKTFGLDFREYVSLLSIGTDAMLSASDAGTSLKSMFMALTPNSEAASRVMDKLKFSAFDAQGQFIGMEAVIGKLADATAGMSDEQRAMTLETVFGSDAVRMINLLIDKGADGLRERTRLLNQTGEATRSAAEKMDNARGATLEWLRATEKLQIAYASGILPTFTKFLNEVATPLVDKIAELVRELNNVKSPGEIKATLKIEAGDDATTKILKFFFGAGQGIKDGLALEVDNWVQRWENIVERFKPAELQAELIKAGALKQQVTPWAILGQQREIAANMPKYQQMLVDALARNAEASDRLAKSLGLPTSGQTASGPNVLAGQGPLMPGQVRAGQEAAGKWTLDFISGLADVFKRDPRVASDCAIVAYEIMNVLGGKIVGTAKENAWVPTLEKNAKASGYEQVSLSEARPGDLVIFKTGNGNVYSPRGSGMHAGVIAGNQNGVVRVIDNPGTQSDGVTDGITRVRDIGSDARSATVYRAPTSPYAGRAGTSTASPGVSNAPRTAKTDEALLAEAKRILDRIEATKKAKDIGGWNAAREALKAFEDSGPRAAAAVELVRGELGKSTRTASQFGKEFDGLKDRLSTADSQFKLSDNAAQYVKSLDNISRAARTAAEAERKKNGETDRARALLDLAGDAAGKARQQRDKLAREEDQAGDERTRREQARARALQTIAQGVQKGKEESYKRALATLERTQKEELAQEGLTAKQKEAIIARTSPAILRAHYALNAAIKKGKDAEAEAYRQSEDAKVLTTEEVDAEVARRKAENRQQEKDANQTAQREQREAIQQAGRSRVEEEKKFAAEVAAGKEREARASADRLKTLEDGEIARAEGNAQKQLELTRKYSQAQFDREAAILLTKKVKADRGDVGNQAALDANEAEYQAGLTRLRETRVAAVAAAEKAVRQEEEKGRQTREREAEEARQKEEARNKVLAQRLAQGAEAARQADIKGAELALGEIERLRGLDLKGVEGNLAEELRLEELYAEKIRLARRAVADARFADSKRDLENQYAGRPKDPQFAVDLGLLERERQRAYNEADDQAAERTTAALRKQTDKVRELRDAYSELADGIRGKIAADSVDQGTLDAFREKIDEIDAAIARAGLTGNAYLVGARASAEALYQQGIDAMIASGAYGNLADSHDRAARAGQGYTVTLEDALEQIPLGTEATEQYVRVLEELAAEGKVAADVVQQVKQAIADRTAVWTLEAEAIERVVSEGMKSADELEALGDTEGAIGALYETLDDLYTRLENGEDVASAIQSVIDKLNGLGEALELNTEFNSFVVGLEGNLSDKIDQVTTKLADETLSKGLRARLQGYLAELRSELQQAYPTATGYTPGSEGYGTGGTGRGGLDAIIQAGDLQSRLEAETDPAALRGLMEDVGTFLASGVAESLPAATRKGLEDGVKGAQEYLDLLGTLTEDTVEDAVSRGARTATNPANRYGEFMERLGVGGDLRDLAEDEAALPSLIAGLEEAREKGQLTTQQLQWLKEAIEQINGEPLDLDTAEQQAADTLQDLIGLTTRLRQGAIGIQEFGAEALTALPRLERLAQAAEAAGRHDIAAGYRAWAAEVRELGGAALATAERAQALNGIRNGQQQLVGLVTLDRREFQAQYDAEIASLRDLQVQYPAYAAQIEKVIGKSKILKGLNLGHSFLNDAKLIVQGIGQIADVMGNDVLGYSMQEFAKGFESAQTAAVGIAKVMVNPADVGGWIQAITGVVGAIDGIGNALLNLSPKFRAWKAEMLEVAKLQKDALGLSTGGFTSPWQKALEQDAANREKQANAGFFKRLWWGLTGSAPEVMKTESAKLLAELQTIFATLGAGISGAFQNSMTNAFLKGDMASWAQDWSKSFDQEVGQLILKTMVDAALKEGAVAQDLAELTRAIQEQRYSDIPAIIERIKRNAGLAMEPIANIAPTLPGYGSQKDEAAGGAPDPANDRQRRELWYQYEREQDEAKKAELRRQLDGGVGGGSGGSTVVIGGAQAAPPDWGVLSASITRLTDRLALYDQAGQIHLAAAQLQREAAGIQAQAAGIIFQAAERLSVAGATPTPPRTVF</sequence>
<feature type="coiled-coil region" evidence="2">
    <location>
        <begin position="1446"/>
        <end position="1485"/>
    </location>
</feature>
<dbReference type="RefSeq" id="WP_285520597.1">
    <property type="nucleotide sequence ID" value="NZ_JASNGB010000001.1"/>
</dbReference>
<evidence type="ECO:0000259" key="4">
    <source>
        <dbReference type="Pfam" id="PF10145"/>
    </source>
</evidence>
<feature type="region of interest" description="Disordered" evidence="3">
    <location>
        <begin position="1325"/>
        <end position="1348"/>
    </location>
</feature>
<keyword evidence="2" id="KW-0175">Coiled coil</keyword>
<keyword evidence="1" id="KW-1188">Viral release from host cell</keyword>